<dbReference type="PROSITE" id="PS50928">
    <property type="entry name" value="ABC_TM1"/>
    <property type="match status" value="1"/>
</dbReference>
<accession>A0A2M7FYZ9</accession>
<evidence type="ECO:0000256" key="5">
    <source>
        <dbReference type="ARBA" id="ARBA00022989"/>
    </source>
</evidence>
<evidence type="ECO:0000256" key="1">
    <source>
        <dbReference type="ARBA" id="ARBA00004651"/>
    </source>
</evidence>
<dbReference type="EMBL" id="PFFQ01000059">
    <property type="protein sequence ID" value="PIW14600.1"/>
    <property type="molecule type" value="Genomic_DNA"/>
</dbReference>
<evidence type="ECO:0000313" key="9">
    <source>
        <dbReference type="EMBL" id="PIW14600.1"/>
    </source>
</evidence>
<feature type="transmembrane region" description="Helical" evidence="7">
    <location>
        <begin position="7"/>
        <end position="28"/>
    </location>
</feature>
<dbReference type="CDD" id="cd06261">
    <property type="entry name" value="TM_PBP2"/>
    <property type="match status" value="1"/>
</dbReference>
<dbReference type="PANTHER" id="PTHR43744">
    <property type="entry name" value="ABC TRANSPORTER PERMEASE PROTEIN MG189-RELATED-RELATED"/>
    <property type="match status" value="1"/>
</dbReference>
<evidence type="ECO:0000259" key="8">
    <source>
        <dbReference type="PROSITE" id="PS50928"/>
    </source>
</evidence>
<sequence>MGSPRILAYLFLGLGSISMLVPFLWMLITSLMTPDQMFSLPPKLLPNPVAVENYAKAMNTVPLGRFFLNSLFVAGMTTAGQMVTASMAAYAFARLKFPFKDPLFFLFLATMMIPPQVNVVPLFMLMSKLGWIDSYYALIVPGLFGAFGIFLLRQWFLGFPEELEQAATLDGCNIWQIYWKIALPTALPALATLGIFTFITTWNSFLWPLIVTNSESMRTLPVGLAAFKGSFRETTDWGQLMAAGVISVLPALAVFLLGQKYFIRGLMAGSVKS</sequence>
<evidence type="ECO:0000256" key="2">
    <source>
        <dbReference type="ARBA" id="ARBA00022448"/>
    </source>
</evidence>
<protein>
    <submittedName>
        <fullName evidence="9">Sugar ABC transporter permease</fullName>
    </submittedName>
</protein>
<feature type="domain" description="ABC transmembrane type-1" evidence="8">
    <location>
        <begin position="67"/>
        <end position="258"/>
    </location>
</feature>
<name>A0A2M7FYZ9_9BACT</name>
<comment type="subcellular location">
    <subcellularLocation>
        <location evidence="1 7">Cell membrane</location>
        <topology evidence="1 7">Multi-pass membrane protein</topology>
    </subcellularLocation>
</comment>
<evidence type="ECO:0000256" key="6">
    <source>
        <dbReference type="ARBA" id="ARBA00023136"/>
    </source>
</evidence>
<dbReference type="PANTHER" id="PTHR43744:SF12">
    <property type="entry name" value="ABC TRANSPORTER PERMEASE PROTEIN MG189-RELATED"/>
    <property type="match status" value="1"/>
</dbReference>
<feature type="transmembrane region" description="Helical" evidence="7">
    <location>
        <begin position="135"/>
        <end position="156"/>
    </location>
</feature>
<dbReference type="SUPFAM" id="SSF161098">
    <property type="entry name" value="MetI-like"/>
    <property type="match status" value="1"/>
</dbReference>
<organism evidence="9 10">
    <name type="scientific">bacterium (Candidatus Blackallbacteria) CG17_big_fil_post_rev_8_21_14_2_50_48_46</name>
    <dbReference type="NCBI Taxonomy" id="2014261"/>
    <lineage>
        <taxon>Bacteria</taxon>
        <taxon>Candidatus Blackallbacteria</taxon>
    </lineage>
</organism>
<gene>
    <name evidence="9" type="ORF">COW36_21425</name>
</gene>
<feature type="transmembrane region" description="Helical" evidence="7">
    <location>
        <begin position="103"/>
        <end position="123"/>
    </location>
</feature>
<feature type="transmembrane region" description="Helical" evidence="7">
    <location>
        <begin position="237"/>
        <end position="257"/>
    </location>
</feature>
<dbReference type="InterPro" id="IPR000515">
    <property type="entry name" value="MetI-like"/>
</dbReference>
<reference evidence="9 10" key="1">
    <citation type="submission" date="2017-09" db="EMBL/GenBank/DDBJ databases">
        <title>Depth-based differentiation of microbial function through sediment-hosted aquifers and enrichment of novel symbionts in the deep terrestrial subsurface.</title>
        <authorList>
            <person name="Probst A.J."/>
            <person name="Ladd B."/>
            <person name="Jarett J.K."/>
            <person name="Geller-Mcgrath D.E."/>
            <person name="Sieber C.M."/>
            <person name="Emerson J.B."/>
            <person name="Anantharaman K."/>
            <person name="Thomas B.C."/>
            <person name="Malmstrom R."/>
            <person name="Stieglmeier M."/>
            <person name="Klingl A."/>
            <person name="Woyke T."/>
            <person name="Ryan C.M."/>
            <person name="Banfield J.F."/>
        </authorList>
    </citation>
    <scope>NUCLEOTIDE SEQUENCE [LARGE SCALE GENOMIC DNA]</scope>
    <source>
        <strain evidence="9">CG17_big_fil_post_rev_8_21_14_2_50_48_46</strain>
    </source>
</reference>
<dbReference type="AlphaFoldDB" id="A0A2M7FYZ9"/>
<evidence type="ECO:0000256" key="3">
    <source>
        <dbReference type="ARBA" id="ARBA00022475"/>
    </source>
</evidence>
<proteinExistence type="inferred from homology"/>
<evidence type="ECO:0000256" key="4">
    <source>
        <dbReference type="ARBA" id="ARBA00022692"/>
    </source>
</evidence>
<feature type="transmembrane region" description="Helical" evidence="7">
    <location>
        <begin position="177"/>
        <end position="199"/>
    </location>
</feature>
<comment type="caution">
    <text evidence="9">The sequence shown here is derived from an EMBL/GenBank/DDBJ whole genome shotgun (WGS) entry which is preliminary data.</text>
</comment>
<keyword evidence="5 7" id="KW-1133">Transmembrane helix</keyword>
<dbReference type="Proteomes" id="UP000231019">
    <property type="component" value="Unassembled WGS sequence"/>
</dbReference>
<dbReference type="GO" id="GO:0005886">
    <property type="term" value="C:plasma membrane"/>
    <property type="evidence" value="ECO:0007669"/>
    <property type="project" value="UniProtKB-SubCell"/>
</dbReference>
<dbReference type="InterPro" id="IPR035906">
    <property type="entry name" value="MetI-like_sf"/>
</dbReference>
<comment type="similarity">
    <text evidence="7">Belongs to the binding-protein-dependent transport system permease family.</text>
</comment>
<evidence type="ECO:0000256" key="7">
    <source>
        <dbReference type="RuleBase" id="RU363032"/>
    </source>
</evidence>
<keyword evidence="2 7" id="KW-0813">Transport</keyword>
<feature type="transmembrane region" description="Helical" evidence="7">
    <location>
        <begin position="66"/>
        <end position="91"/>
    </location>
</feature>
<dbReference type="Gene3D" id="1.10.3720.10">
    <property type="entry name" value="MetI-like"/>
    <property type="match status" value="1"/>
</dbReference>
<keyword evidence="6 7" id="KW-0472">Membrane</keyword>
<keyword evidence="3" id="KW-1003">Cell membrane</keyword>
<dbReference type="Pfam" id="PF00528">
    <property type="entry name" value="BPD_transp_1"/>
    <property type="match status" value="1"/>
</dbReference>
<keyword evidence="4 7" id="KW-0812">Transmembrane</keyword>
<dbReference type="GO" id="GO:0055085">
    <property type="term" value="P:transmembrane transport"/>
    <property type="evidence" value="ECO:0007669"/>
    <property type="project" value="InterPro"/>
</dbReference>
<evidence type="ECO:0000313" key="10">
    <source>
        <dbReference type="Proteomes" id="UP000231019"/>
    </source>
</evidence>